<dbReference type="AlphaFoldDB" id="A0A645CM44"/>
<gene>
    <name evidence="1" type="ORF">SDC9_124977</name>
</gene>
<evidence type="ECO:0000313" key="1">
    <source>
        <dbReference type="EMBL" id="MPM77967.1"/>
    </source>
</evidence>
<comment type="caution">
    <text evidence="1">The sequence shown here is derived from an EMBL/GenBank/DDBJ whole genome shotgun (WGS) entry which is preliminary data.</text>
</comment>
<proteinExistence type="predicted"/>
<protein>
    <submittedName>
        <fullName evidence="1">Uncharacterized protein</fullName>
    </submittedName>
</protein>
<dbReference type="EMBL" id="VSSQ01028301">
    <property type="protein sequence ID" value="MPM77967.1"/>
    <property type="molecule type" value="Genomic_DNA"/>
</dbReference>
<name>A0A645CM44_9ZZZZ</name>
<reference evidence="1" key="1">
    <citation type="submission" date="2019-08" db="EMBL/GenBank/DDBJ databases">
        <authorList>
            <person name="Kucharzyk K."/>
            <person name="Murdoch R.W."/>
            <person name="Higgins S."/>
            <person name="Loffler F."/>
        </authorList>
    </citation>
    <scope>NUCLEOTIDE SEQUENCE</scope>
</reference>
<accession>A0A645CM44</accession>
<sequence>MPAANTTASRIGTLSIEVAYATGISEISTSLTMLLATMIHTGLPRSTYAPASRPKTTIGSQPAADSRPIVVLDAPSCCTATSGTATSVTCVPTSDTLSAPPRATRTACLLAILNAPYRPRMRPDQPCVSPLQYVRLIDRRGVTLAASEVLHGRVGARC</sequence>
<organism evidence="1">
    <name type="scientific">bioreactor metagenome</name>
    <dbReference type="NCBI Taxonomy" id="1076179"/>
    <lineage>
        <taxon>unclassified sequences</taxon>
        <taxon>metagenomes</taxon>
        <taxon>ecological metagenomes</taxon>
    </lineage>
</organism>